<feature type="domain" description="CYTH" evidence="2">
    <location>
        <begin position="2"/>
        <end position="209"/>
    </location>
</feature>
<sequence length="218" mass="24004">MSIEREIKLALPASQHNDVARFFSERTGRDGTTIALANVYFDTPELLLAKAKSALRLRRTPEQWLQTYKTVGQSKAGLHSRFEWEMPVAGEALDVDAILTACGDEHARDALREAAPDLIAVFRTDFTRIYWDIEHDGAKIEAALDLGAVSAEVDGKTRKTAISEVELELKSGDESALSTLSAELRGAFPDLEPDDVSKAERGYRLRAQKPDDSTGTAK</sequence>
<dbReference type="CDD" id="cd07756">
    <property type="entry name" value="CYTH-like_Pase_CHAD"/>
    <property type="match status" value="1"/>
</dbReference>
<accession>A0A7Z7I758</accession>
<dbReference type="Gene3D" id="2.40.320.10">
    <property type="entry name" value="Hypothetical Protein Pfu-838710-001"/>
    <property type="match status" value="1"/>
</dbReference>
<protein>
    <submittedName>
        <fullName evidence="3">CYTH domain-containing protein</fullName>
    </submittedName>
</protein>
<dbReference type="InterPro" id="IPR023577">
    <property type="entry name" value="CYTH_domain"/>
</dbReference>
<feature type="compositionally biased region" description="Basic and acidic residues" evidence="1">
    <location>
        <begin position="195"/>
        <end position="212"/>
    </location>
</feature>
<dbReference type="OrthoDB" id="3034217at2"/>
<dbReference type="PANTHER" id="PTHR39569:SF1">
    <property type="entry name" value="INORGANIC TRIPHOSPHATASE"/>
    <property type="match status" value="1"/>
</dbReference>
<dbReference type="RefSeq" id="WP_062639115.1">
    <property type="nucleotide sequence ID" value="NZ_FCOG02000047.1"/>
</dbReference>
<evidence type="ECO:0000313" key="4">
    <source>
        <dbReference type="Proteomes" id="UP000219522"/>
    </source>
</evidence>
<evidence type="ECO:0000256" key="1">
    <source>
        <dbReference type="SAM" id="MobiDB-lite"/>
    </source>
</evidence>
<dbReference type="SMART" id="SM01118">
    <property type="entry name" value="CYTH"/>
    <property type="match status" value="1"/>
</dbReference>
<dbReference type="AlphaFoldDB" id="A0A7Z7I758"/>
<feature type="region of interest" description="Disordered" evidence="1">
    <location>
        <begin position="188"/>
        <end position="218"/>
    </location>
</feature>
<organism evidence="3 4">
    <name type="scientific">Caballeronia arationis</name>
    <dbReference type="NCBI Taxonomy" id="1777142"/>
    <lineage>
        <taxon>Bacteria</taxon>
        <taxon>Pseudomonadati</taxon>
        <taxon>Pseudomonadota</taxon>
        <taxon>Betaproteobacteria</taxon>
        <taxon>Burkholderiales</taxon>
        <taxon>Burkholderiaceae</taxon>
        <taxon>Caballeronia</taxon>
    </lineage>
</organism>
<gene>
    <name evidence="3" type="ORF">SAMN05446927_3623</name>
</gene>
<dbReference type="SUPFAM" id="SSF55154">
    <property type="entry name" value="CYTH-like phosphatases"/>
    <property type="match status" value="1"/>
</dbReference>
<evidence type="ECO:0000313" key="3">
    <source>
        <dbReference type="EMBL" id="SOE80403.1"/>
    </source>
</evidence>
<dbReference type="EMBL" id="OCSU01000002">
    <property type="protein sequence ID" value="SOE80403.1"/>
    <property type="molecule type" value="Genomic_DNA"/>
</dbReference>
<keyword evidence="4" id="KW-1185">Reference proteome</keyword>
<proteinExistence type="predicted"/>
<dbReference type="GO" id="GO:0050355">
    <property type="term" value="F:inorganic triphosphate phosphatase activity"/>
    <property type="evidence" value="ECO:0007669"/>
    <property type="project" value="InterPro"/>
</dbReference>
<dbReference type="Proteomes" id="UP000219522">
    <property type="component" value="Unassembled WGS sequence"/>
</dbReference>
<dbReference type="InterPro" id="IPR039013">
    <property type="entry name" value="YgiF"/>
</dbReference>
<dbReference type="PROSITE" id="PS51707">
    <property type="entry name" value="CYTH"/>
    <property type="match status" value="1"/>
</dbReference>
<dbReference type="InterPro" id="IPR033469">
    <property type="entry name" value="CYTH-like_dom_sf"/>
</dbReference>
<dbReference type="PANTHER" id="PTHR39569">
    <property type="entry name" value="INORGANIC TRIPHOSPHATASE"/>
    <property type="match status" value="1"/>
</dbReference>
<name>A0A7Z7I758_9BURK</name>
<dbReference type="GO" id="GO:0046872">
    <property type="term" value="F:metal ion binding"/>
    <property type="evidence" value="ECO:0007669"/>
    <property type="project" value="TreeGrafter"/>
</dbReference>
<evidence type="ECO:0000259" key="2">
    <source>
        <dbReference type="PROSITE" id="PS51707"/>
    </source>
</evidence>
<comment type="caution">
    <text evidence="3">The sequence shown here is derived from an EMBL/GenBank/DDBJ whole genome shotgun (WGS) entry which is preliminary data.</text>
</comment>
<reference evidence="3 4" key="1">
    <citation type="submission" date="2017-09" db="EMBL/GenBank/DDBJ databases">
        <authorList>
            <person name="Varghese N."/>
            <person name="Submissions S."/>
        </authorList>
    </citation>
    <scope>NUCLEOTIDE SEQUENCE [LARGE SCALE GENOMIC DNA]</scope>
    <source>
        <strain evidence="3 4">OK806</strain>
    </source>
</reference>
<dbReference type="Pfam" id="PF01928">
    <property type="entry name" value="CYTH"/>
    <property type="match status" value="1"/>
</dbReference>